<proteinExistence type="predicted"/>
<dbReference type="EMBL" id="JBEFKJ010000042">
    <property type="protein sequence ID" value="KAL2037248.1"/>
    <property type="molecule type" value="Genomic_DNA"/>
</dbReference>
<protein>
    <submittedName>
        <fullName evidence="1">Uncharacterized protein</fullName>
    </submittedName>
</protein>
<dbReference type="Proteomes" id="UP001590950">
    <property type="component" value="Unassembled WGS sequence"/>
</dbReference>
<gene>
    <name evidence="1" type="ORF">N7G274_009937</name>
</gene>
<evidence type="ECO:0000313" key="2">
    <source>
        <dbReference type="Proteomes" id="UP001590950"/>
    </source>
</evidence>
<comment type="caution">
    <text evidence="1">The sequence shown here is derived from an EMBL/GenBank/DDBJ whole genome shotgun (WGS) entry which is preliminary data.</text>
</comment>
<organism evidence="1 2">
    <name type="scientific">Stereocaulon virgatum</name>
    <dbReference type="NCBI Taxonomy" id="373712"/>
    <lineage>
        <taxon>Eukaryota</taxon>
        <taxon>Fungi</taxon>
        <taxon>Dikarya</taxon>
        <taxon>Ascomycota</taxon>
        <taxon>Pezizomycotina</taxon>
        <taxon>Lecanoromycetes</taxon>
        <taxon>OSLEUM clade</taxon>
        <taxon>Lecanoromycetidae</taxon>
        <taxon>Lecanorales</taxon>
        <taxon>Lecanorineae</taxon>
        <taxon>Stereocaulaceae</taxon>
        <taxon>Stereocaulon</taxon>
    </lineage>
</organism>
<keyword evidence="2" id="KW-1185">Reference proteome</keyword>
<reference evidence="1 2" key="1">
    <citation type="submission" date="2024-09" db="EMBL/GenBank/DDBJ databases">
        <title>Rethinking Asexuality: The Enigmatic Case of Functional Sexual Genes in Lepraria (Stereocaulaceae).</title>
        <authorList>
            <person name="Doellman M."/>
            <person name="Sun Y."/>
            <person name="Barcenas-Pena A."/>
            <person name="Lumbsch H.T."/>
            <person name="Grewe F."/>
        </authorList>
    </citation>
    <scope>NUCLEOTIDE SEQUENCE [LARGE SCALE GENOMIC DNA]</scope>
    <source>
        <strain evidence="1 2">Mercado 3170</strain>
    </source>
</reference>
<evidence type="ECO:0000313" key="1">
    <source>
        <dbReference type="EMBL" id="KAL2037248.1"/>
    </source>
</evidence>
<sequence>MRYEVNSRYTSRTALREKLQIIFPYTRTADFDIKLINDTFCFTVPRALSYDEEK</sequence>
<name>A0ABR3ZWW7_9LECA</name>
<accession>A0ABR3ZWW7</accession>